<evidence type="ECO:0000313" key="1">
    <source>
        <dbReference type="EMBL" id="KPC24119.1"/>
    </source>
</evidence>
<proteinExistence type="predicted"/>
<gene>
    <name evidence="1" type="ORF">ABJ99_0997</name>
</gene>
<comment type="caution">
    <text evidence="1">The sequence shown here is derived from an EMBL/GenBank/DDBJ whole genome shotgun (WGS) entry which is preliminary data.</text>
</comment>
<reference evidence="1 2" key="2">
    <citation type="submission" date="2015-10" db="EMBL/GenBank/DDBJ databases">
        <title>Comparative genomics and high-throughput reverse genetic screens identify a new phytobacterial MAMP and an Arabidopsis receptor required for immune elicitation.</title>
        <authorList>
            <person name="Mott G.A."/>
            <person name="Thakur S."/>
            <person name="Wang P.W."/>
            <person name="Desveaux D."/>
            <person name="Guttman D.S."/>
        </authorList>
    </citation>
    <scope>NUCLEOTIDE SEQUENCE [LARGE SCALE GENOMIC DNA]</scope>
    <source>
        <strain evidence="1 2">0788_9</strain>
    </source>
</reference>
<evidence type="ECO:0000313" key="2">
    <source>
        <dbReference type="Proteomes" id="UP000037891"/>
    </source>
</evidence>
<dbReference type="PATRIC" id="fig|81035.3.peg.1067"/>
<protein>
    <submittedName>
        <fullName evidence="1">RTX toxin</fullName>
    </submittedName>
</protein>
<organism evidence="1 2">
    <name type="scientific">Pseudomonas syringae pv. cilantro</name>
    <dbReference type="NCBI Taxonomy" id="81035"/>
    <lineage>
        <taxon>Bacteria</taxon>
        <taxon>Pseudomonadati</taxon>
        <taxon>Pseudomonadota</taxon>
        <taxon>Gammaproteobacteria</taxon>
        <taxon>Pseudomonadales</taxon>
        <taxon>Pseudomonadaceae</taxon>
        <taxon>Pseudomonas</taxon>
        <taxon>Pseudomonas syringae</taxon>
    </lineage>
</organism>
<accession>A0A0N0X719</accession>
<dbReference type="EMBL" id="LGLN01000094">
    <property type="protein sequence ID" value="KPC24119.1"/>
    <property type="molecule type" value="Genomic_DNA"/>
</dbReference>
<reference evidence="1 2" key="1">
    <citation type="submission" date="2015-07" db="EMBL/GenBank/DDBJ databases">
        <authorList>
            <person name="Noorani M."/>
        </authorList>
    </citation>
    <scope>NUCLEOTIDE SEQUENCE [LARGE SCALE GENOMIC DNA]</scope>
    <source>
        <strain evidence="1 2">0788_9</strain>
    </source>
</reference>
<sequence>MLGDTGVVGVDVGCAEVAAGTADGAHAGAERRNAQADAEAEALFVDLVGVGVLQAFDVQVAANVGDDLLATRYSTFDLRVAARRQQQLIASFHCGVGVGQLVTVSLTLIAGDAQVQGKAVFAAAQREADTDAGAAAFAVGVLPAGVVGGQQVDVAVGHQAGVSPGLDLAALYGDVAVCTGAGRAQTHVVTGDDGRPGGAVAGLGGFAFVFLGAQRQADVEATCHVGVHRHRSGGVVTAQQDRGRCQRFHAPVVGFLRRLLHLLGGLNGADHRVGHGQGETGLFEQGFTLALAGVAGFDHIDGLPGDVDTAFWRGDLAAHLAVAFARSDQHVALGRPHRTRRCGLASSEVLDALLLRPECDCDAAAAEQAAFLHRLVVTFAAALGRGFDVDVVVSRQNGLVGGHHVAAADVDVTTGLNIGLLGTQRRALRLGLVDGVACGGGLAGEQAVLAFELVCFIGELGVLCSRQIHVAPGVGDDCALLAGNARAPRVEVLPGAQAHIALALDS</sequence>
<name>A0A0N0X719_PSESX</name>
<dbReference type="Proteomes" id="UP000037891">
    <property type="component" value="Unassembled WGS sequence"/>
</dbReference>
<dbReference type="AlphaFoldDB" id="A0A0N0X719"/>